<protein>
    <submittedName>
        <fullName evidence="2">Uncharacterized protein</fullName>
    </submittedName>
</protein>
<keyword evidence="3" id="KW-1185">Reference proteome</keyword>
<proteinExistence type="predicted"/>
<feature type="compositionally biased region" description="Polar residues" evidence="1">
    <location>
        <begin position="141"/>
        <end position="167"/>
    </location>
</feature>
<dbReference type="EMBL" id="AQGS01000454">
    <property type="protein sequence ID" value="EPS39723.1"/>
    <property type="molecule type" value="Genomic_DNA"/>
</dbReference>
<comment type="caution">
    <text evidence="2">The sequence shown here is derived from an EMBL/GenBank/DDBJ whole genome shotgun (WGS) entry which is preliminary data.</text>
</comment>
<dbReference type="AlphaFoldDB" id="S8BK58"/>
<evidence type="ECO:0000313" key="3">
    <source>
        <dbReference type="Proteomes" id="UP000015100"/>
    </source>
</evidence>
<dbReference type="HOGENOM" id="CLU_1594472_0_0_1"/>
<evidence type="ECO:0000313" key="2">
    <source>
        <dbReference type="EMBL" id="EPS39723.1"/>
    </source>
</evidence>
<reference evidence="2 3" key="1">
    <citation type="journal article" date="2013" name="PLoS Genet.">
        <title>Genomic mechanisms accounting for the adaptation to parasitism in nematode-trapping fungi.</title>
        <authorList>
            <person name="Meerupati T."/>
            <person name="Andersson K.M."/>
            <person name="Friman E."/>
            <person name="Kumar D."/>
            <person name="Tunlid A."/>
            <person name="Ahren D."/>
        </authorList>
    </citation>
    <scope>NUCLEOTIDE SEQUENCE [LARGE SCALE GENOMIC DNA]</scope>
    <source>
        <strain evidence="2 3">CBS 200.50</strain>
    </source>
</reference>
<organism evidence="2 3">
    <name type="scientific">Dactylellina haptotyla (strain CBS 200.50)</name>
    <name type="common">Nematode-trapping fungus</name>
    <name type="synonym">Monacrosporium haptotylum</name>
    <dbReference type="NCBI Taxonomy" id="1284197"/>
    <lineage>
        <taxon>Eukaryota</taxon>
        <taxon>Fungi</taxon>
        <taxon>Dikarya</taxon>
        <taxon>Ascomycota</taxon>
        <taxon>Pezizomycotina</taxon>
        <taxon>Orbiliomycetes</taxon>
        <taxon>Orbiliales</taxon>
        <taxon>Orbiliaceae</taxon>
        <taxon>Dactylellina</taxon>
    </lineage>
</organism>
<accession>S8BK58</accession>
<sequence length="167" mass="18817">MSIHQEPSYSRDSEVKSFRLDSLWGDILARRGEIEQHERALNAAKAEYLNTRTSTLLAIQTLKAVIKGKELERARLQNELNITPDSDPRSGIPGVNGPSRAPQPSQVRRRVSRPQLSRRPSRQTISQRLADQAPNPDVRQPNISAEPAQQQAQTEVKTPEQIQLEQV</sequence>
<name>S8BK58_DACHA</name>
<evidence type="ECO:0000256" key="1">
    <source>
        <dbReference type="SAM" id="MobiDB-lite"/>
    </source>
</evidence>
<feature type="region of interest" description="Disordered" evidence="1">
    <location>
        <begin position="77"/>
        <end position="167"/>
    </location>
</feature>
<dbReference type="Proteomes" id="UP000015100">
    <property type="component" value="Unassembled WGS sequence"/>
</dbReference>
<gene>
    <name evidence="2" type="ORF">H072_6455</name>
</gene>
<reference evidence="3" key="2">
    <citation type="submission" date="2013-04" db="EMBL/GenBank/DDBJ databases">
        <title>Genomic mechanisms accounting for the adaptation to parasitism in nematode-trapping fungi.</title>
        <authorList>
            <person name="Ahren D.G."/>
        </authorList>
    </citation>
    <scope>NUCLEOTIDE SEQUENCE [LARGE SCALE GENOMIC DNA]</scope>
    <source>
        <strain evidence="3">CBS 200.50</strain>
    </source>
</reference>